<dbReference type="GO" id="GO:0016746">
    <property type="term" value="F:acyltransferase activity"/>
    <property type="evidence" value="ECO:0007669"/>
    <property type="project" value="UniProtKB-KW"/>
</dbReference>
<dbReference type="PANTHER" id="PTHR43356:SF2">
    <property type="entry name" value="PHOSPHATE ACETYLTRANSFERASE"/>
    <property type="match status" value="1"/>
</dbReference>
<dbReference type="SUPFAM" id="SSF53659">
    <property type="entry name" value="Isocitrate/Isopropylmalate dehydrogenase-like"/>
    <property type="match status" value="1"/>
</dbReference>
<dbReference type="AlphaFoldDB" id="A0A5D8Q9S4"/>
<dbReference type="InterPro" id="IPR050500">
    <property type="entry name" value="Phos_Acetyltrans/Butyryltrans"/>
</dbReference>
<name>A0A5D8Q9S4_9THEO</name>
<dbReference type="RefSeq" id="WP_149545791.1">
    <property type="nucleotide sequence ID" value="NZ_VTPS01000015.1"/>
</dbReference>
<dbReference type="NCBIfam" id="NF006045">
    <property type="entry name" value="PRK08190.1"/>
    <property type="match status" value="1"/>
</dbReference>
<evidence type="ECO:0000256" key="2">
    <source>
        <dbReference type="ARBA" id="ARBA00022679"/>
    </source>
</evidence>
<dbReference type="InterPro" id="IPR002505">
    <property type="entry name" value="PTA_PTB"/>
</dbReference>
<keyword evidence="3" id="KW-0012">Acyltransferase</keyword>
<comment type="similarity">
    <text evidence="1">Belongs to the phosphate acetyltransferase and butyryltransferase family.</text>
</comment>
<keyword evidence="2 5" id="KW-0808">Transferase</keyword>
<accession>A0A5D8Q9S4</accession>
<organism evidence="5 6">
    <name type="scientific">Calorimonas adulescens</name>
    <dbReference type="NCBI Taxonomy" id="2606906"/>
    <lineage>
        <taxon>Bacteria</taxon>
        <taxon>Bacillati</taxon>
        <taxon>Bacillota</taxon>
        <taxon>Clostridia</taxon>
        <taxon>Thermoanaerobacterales</taxon>
        <taxon>Thermoanaerobacteraceae</taxon>
        <taxon>Calorimonas</taxon>
    </lineage>
</organism>
<evidence type="ECO:0000259" key="4">
    <source>
        <dbReference type="Pfam" id="PF01515"/>
    </source>
</evidence>
<dbReference type="EMBL" id="VTPS01000015">
    <property type="protein sequence ID" value="TZE81330.1"/>
    <property type="molecule type" value="Genomic_DNA"/>
</dbReference>
<dbReference type="Pfam" id="PF01515">
    <property type="entry name" value="PTA_PTB"/>
    <property type="match status" value="1"/>
</dbReference>
<evidence type="ECO:0000256" key="3">
    <source>
        <dbReference type="ARBA" id="ARBA00023315"/>
    </source>
</evidence>
<sequence>MIKNFEELKNKALDSGRMVLSVAAAADETVIAAVEKARKIGIIDVFLVGDKRKIAAIAEEMGVDIKNYEVIDEEDVTGAARTAVKLVHDGQADFVMKGILGTSDLLKSVLDEEIGLRGKNLLSHIMVYNIPAYHKLLMVTDGGMVISPTMEEKAGIIQNAVELGRALDIEPLKVAALCAVETVNPKMQATVDAKELSEKSKRGEIEGAIVEGPLAFDLAISKEAARHKGVAGEVVGDADCLLVPYIEVGNSIGKCLSYFGGAQCAGIVMGARKPIVLVSRADPPEDKFNSIVLGCVIASNR</sequence>
<reference evidence="5 6" key="1">
    <citation type="submission" date="2019-08" db="EMBL/GenBank/DDBJ databases">
        <title>Calorimonas adulescens gen. nov., sp. nov., an anaerobic thermophilic bacterium from Sakhalin hot spring.</title>
        <authorList>
            <person name="Khomyakova M.A."/>
            <person name="Merkel A.Y."/>
            <person name="Novikov A."/>
            <person name="Bonch-Osmolovskaya E.A."/>
            <person name="Slobodkin A.I."/>
        </authorList>
    </citation>
    <scope>NUCLEOTIDE SEQUENCE [LARGE SCALE GENOMIC DNA]</scope>
    <source>
        <strain evidence="5 6">A05MB</strain>
    </source>
</reference>
<dbReference type="InterPro" id="IPR012147">
    <property type="entry name" value="P_Ac_Bu_trans"/>
</dbReference>
<evidence type="ECO:0000313" key="5">
    <source>
        <dbReference type="EMBL" id="TZE81330.1"/>
    </source>
</evidence>
<evidence type="ECO:0000313" key="6">
    <source>
        <dbReference type="Proteomes" id="UP000322976"/>
    </source>
</evidence>
<feature type="domain" description="Phosphate acetyl/butaryl transferase" evidence="4">
    <location>
        <begin position="76"/>
        <end position="293"/>
    </location>
</feature>
<dbReference type="Gene3D" id="3.40.718.10">
    <property type="entry name" value="Isopropylmalate Dehydrogenase"/>
    <property type="match status" value="1"/>
</dbReference>
<dbReference type="PANTHER" id="PTHR43356">
    <property type="entry name" value="PHOSPHATE ACETYLTRANSFERASE"/>
    <property type="match status" value="1"/>
</dbReference>
<dbReference type="Proteomes" id="UP000322976">
    <property type="component" value="Unassembled WGS sequence"/>
</dbReference>
<keyword evidence="6" id="KW-1185">Reference proteome</keyword>
<comment type="caution">
    <text evidence="5">The sequence shown here is derived from an EMBL/GenBank/DDBJ whole genome shotgun (WGS) entry which is preliminary data.</text>
</comment>
<evidence type="ECO:0000256" key="1">
    <source>
        <dbReference type="ARBA" id="ARBA00005656"/>
    </source>
</evidence>
<gene>
    <name evidence="5" type="ORF">FWJ32_09870</name>
</gene>
<proteinExistence type="inferred from homology"/>
<protein>
    <submittedName>
        <fullName evidence="5">Bifunctional enoyl-CoA hydratase/phosphate acetyltransferase</fullName>
    </submittedName>
</protein>
<dbReference type="PIRSF" id="PIRSF000428">
    <property type="entry name" value="P_Ac_trans"/>
    <property type="match status" value="1"/>
</dbReference>